<accession>A0A060DM92</accession>
<dbReference type="EMBL" id="CP007793">
    <property type="protein sequence ID" value="AIB11914.1"/>
    <property type="molecule type" value="Genomic_DNA"/>
</dbReference>
<dbReference type="InterPro" id="IPR000073">
    <property type="entry name" value="AB_hydrolase_1"/>
</dbReference>
<keyword evidence="2" id="KW-0378">Hydrolase</keyword>
<organism evidence="2 3">
    <name type="scientific">Azospirillum argentinense</name>
    <dbReference type="NCBI Taxonomy" id="2970906"/>
    <lineage>
        <taxon>Bacteria</taxon>
        <taxon>Pseudomonadati</taxon>
        <taxon>Pseudomonadota</taxon>
        <taxon>Alphaproteobacteria</taxon>
        <taxon>Rhodospirillales</taxon>
        <taxon>Azospirillaceae</taxon>
        <taxon>Azospirillum</taxon>
    </lineage>
</organism>
<dbReference type="Pfam" id="PF12697">
    <property type="entry name" value="Abhydrolase_6"/>
    <property type="match status" value="1"/>
</dbReference>
<proteinExistence type="predicted"/>
<protein>
    <submittedName>
        <fullName evidence="2">Alpha/beta hydrolase</fullName>
    </submittedName>
</protein>
<name>A0A060DM92_9PROT</name>
<dbReference type="PANTHER" id="PTHR43194:SF2">
    <property type="entry name" value="PEROXISOMAL MEMBRANE PROTEIN LPX1"/>
    <property type="match status" value="1"/>
</dbReference>
<gene>
    <name evidence="2" type="ORF">ABAZ39_07850</name>
</gene>
<sequence>MRPPMPQLEILSRRPAGPVKPVPLLFVHGAFCGGWIWDEHFLPWFAEQGWEAHAVSLRGHGASEGRERLNSFGIADYVDDVLSAVDACSAPPVLIGHSMGGMVVQRALIRRRFPGAVLMASAPPHGLLESTMRLAWSDPYVFQQMGMLMTFSNGIEAEAVRRAMFSDRVPLELAKRYEPLMQEESQRVLLDIGGWIPFPLLPARGVRVAVLGAEEDRLIPKDQVEATARAFRTEPVFFPEMGHSMMLEPGWESVARHVADWVETTVLAKPALEKAAPKKTVPAALPDTGTRAAAD</sequence>
<evidence type="ECO:0000259" key="1">
    <source>
        <dbReference type="Pfam" id="PF12697"/>
    </source>
</evidence>
<dbReference type="KEGG" id="abq:ABAZ39_07850"/>
<dbReference type="SUPFAM" id="SSF53474">
    <property type="entry name" value="alpha/beta-Hydrolases"/>
    <property type="match status" value="1"/>
</dbReference>
<dbReference type="PANTHER" id="PTHR43194">
    <property type="entry name" value="HYDROLASE ALPHA/BETA FOLD FAMILY"/>
    <property type="match status" value="1"/>
</dbReference>
<dbReference type="InterPro" id="IPR029058">
    <property type="entry name" value="AB_hydrolase_fold"/>
</dbReference>
<dbReference type="GO" id="GO:0016787">
    <property type="term" value="F:hydrolase activity"/>
    <property type="evidence" value="ECO:0007669"/>
    <property type="project" value="UniProtKB-KW"/>
</dbReference>
<dbReference type="Proteomes" id="UP000027186">
    <property type="component" value="Chromosome"/>
</dbReference>
<evidence type="ECO:0000313" key="2">
    <source>
        <dbReference type="EMBL" id="AIB11914.1"/>
    </source>
</evidence>
<dbReference type="InterPro" id="IPR050228">
    <property type="entry name" value="Carboxylesterase_BioH"/>
</dbReference>
<dbReference type="AlphaFoldDB" id="A0A060DM92"/>
<reference evidence="2 3" key="1">
    <citation type="journal article" date="2014" name="Genome Announc.">
        <title>Complete Genome Sequence of the Model Rhizosphere Strain Azospirillum brasilense Az39, Successfully Applied in Agriculture.</title>
        <authorList>
            <person name="Rivera D."/>
            <person name="Revale S."/>
            <person name="Molina R."/>
            <person name="Gualpa J."/>
            <person name="Puente M."/>
            <person name="Maroniche G."/>
            <person name="Paris G."/>
            <person name="Baker D."/>
            <person name="Clavijo B."/>
            <person name="McLay K."/>
            <person name="Spaepen S."/>
            <person name="Perticari A."/>
            <person name="Vazquez M."/>
            <person name="Wisniewski-Dye F."/>
            <person name="Watkins C."/>
            <person name="Martinez-Abarca F."/>
            <person name="Vanderleyden J."/>
            <person name="Cassan F."/>
        </authorList>
    </citation>
    <scope>NUCLEOTIDE SEQUENCE [LARGE SCALE GENOMIC DNA]</scope>
    <source>
        <strain evidence="2 3">Az39</strain>
    </source>
</reference>
<feature type="domain" description="AB hydrolase-1" evidence="1">
    <location>
        <begin position="24"/>
        <end position="249"/>
    </location>
</feature>
<dbReference type="Gene3D" id="3.40.50.1820">
    <property type="entry name" value="alpha/beta hydrolase"/>
    <property type="match status" value="1"/>
</dbReference>
<evidence type="ECO:0000313" key="3">
    <source>
        <dbReference type="Proteomes" id="UP000027186"/>
    </source>
</evidence>